<reference evidence="6" key="1">
    <citation type="submission" date="2021-01" db="EMBL/GenBank/DDBJ databases">
        <title>Phytophthora aleatoria, a newly-described species from Pinus radiata is distinct from Phytophthora cactorum isolates based on comparative genomics.</title>
        <authorList>
            <person name="Mcdougal R."/>
            <person name="Panda P."/>
            <person name="Williams N."/>
            <person name="Studholme D.J."/>
        </authorList>
    </citation>
    <scope>NUCLEOTIDE SEQUENCE</scope>
    <source>
        <strain evidence="6">NZFS 4037</strain>
    </source>
</reference>
<evidence type="ECO:0000256" key="1">
    <source>
        <dbReference type="ARBA" id="ARBA00004613"/>
    </source>
</evidence>
<evidence type="ECO:0000256" key="3">
    <source>
        <dbReference type="ARBA" id="ARBA00022525"/>
    </source>
</evidence>
<comment type="subcellular location">
    <subcellularLocation>
        <location evidence="1 5">Secreted</location>
    </subcellularLocation>
</comment>
<protein>
    <recommendedName>
        <fullName evidence="5">RxLR effector protein</fullName>
    </recommendedName>
</protein>
<gene>
    <name evidence="6" type="ORF">JG688_00009061</name>
</gene>
<comment type="function">
    <text evidence="5">Effector that suppresses plant defense responses during pathogen infection.</text>
</comment>
<evidence type="ECO:0000313" key="6">
    <source>
        <dbReference type="EMBL" id="KAG6961451.1"/>
    </source>
</evidence>
<evidence type="ECO:0000256" key="2">
    <source>
        <dbReference type="ARBA" id="ARBA00010400"/>
    </source>
</evidence>
<evidence type="ECO:0000256" key="5">
    <source>
        <dbReference type="RuleBase" id="RU367124"/>
    </source>
</evidence>
<comment type="domain">
    <text evidence="5">The RxLR-dEER motif acts to carry the protein into the host cell cytoplasm through binding to cell surface phosphatidylinositol-3-phosphate.</text>
</comment>
<keyword evidence="3 5" id="KW-0964">Secreted</keyword>
<keyword evidence="4 5" id="KW-0732">Signal</keyword>
<comment type="similarity">
    <text evidence="2 5">Belongs to the RxLR effector family.</text>
</comment>
<sequence length="143" mass="16691">MRLHHVLLVTMTTLLASTSALLSTGTTKPLKFGQISNQGRYLRHANISNKHVEERGKLNPLSFLSMFSPNVPIGVKLQWWQTLGKSNNYVKKKLGLYGLEGTELKTHKNYRQYENYVETALKNELWEKARRGYFTYKMWKNRD</sequence>
<comment type="caution">
    <text evidence="6">The sequence shown here is derived from an EMBL/GenBank/DDBJ whole genome shotgun (WGS) entry which is preliminary data.</text>
</comment>
<dbReference type="AlphaFoldDB" id="A0A8J5IH15"/>
<feature type="chain" id="PRO_5044996449" description="RxLR effector protein" evidence="5">
    <location>
        <begin position="21"/>
        <end position="143"/>
    </location>
</feature>
<feature type="signal peptide" evidence="5">
    <location>
        <begin position="1"/>
        <end position="20"/>
    </location>
</feature>
<dbReference type="Proteomes" id="UP000709295">
    <property type="component" value="Unassembled WGS sequence"/>
</dbReference>
<dbReference type="EMBL" id="JAENGY010000504">
    <property type="protein sequence ID" value="KAG6961451.1"/>
    <property type="molecule type" value="Genomic_DNA"/>
</dbReference>
<dbReference type="Pfam" id="PF16810">
    <property type="entry name" value="RXLR"/>
    <property type="match status" value="1"/>
</dbReference>
<evidence type="ECO:0000256" key="4">
    <source>
        <dbReference type="ARBA" id="ARBA00022729"/>
    </source>
</evidence>
<proteinExistence type="inferred from homology"/>
<name>A0A8J5IH15_9STRA</name>
<dbReference type="InterPro" id="IPR031825">
    <property type="entry name" value="RXLR"/>
</dbReference>
<evidence type="ECO:0000313" key="7">
    <source>
        <dbReference type="Proteomes" id="UP000709295"/>
    </source>
</evidence>
<keyword evidence="7" id="KW-1185">Reference proteome</keyword>
<accession>A0A8J5IH15</accession>
<organism evidence="6 7">
    <name type="scientific">Phytophthora aleatoria</name>
    <dbReference type="NCBI Taxonomy" id="2496075"/>
    <lineage>
        <taxon>Eukaryota</taxon>
        <taxon>Sar</taxon>
        <taxon>Stramenopiles</taxon>
        <taxon>Oomycota</taxon>
        <taxon>Peronosporomycetes</taxon>
        <taxon>Peronosporales</taxon>
        <taxon>Peronosporaceae</taxon>
        <taxon>Phytophthora</taxon>
    </lineage>
</organism>